<dbReference type="InterPro" id="IPR007349">
    <property type="entry name" value="DUF418"/>
</dbReference>
<dbReference type="Pfam" id="PF04235">
    <property type="entry name" value="DUF418"/>
    <property type="match status" value="1"/>
</dbReference>
<feature type="transmembrane region" description="Helical" evidence="1">
    <location>
        <begin position="335"/>
        <end position="359"/>
    </location>
</feature>
<name>A0A3N0EIW0_9ACTN</name>
<evidence type="ECO:0000256" key="1">
    <source>
        <dbReference type="SAM" id="Phobius"/>
    </source>
</evidence>
<dbReference type="PANTHER" id="PTHR30590:SF2">
    <property type="entry name" value="INNER MEMBRANE PROTEIN"/>
    <property type="match status" value="1"/>
</dbReference>
<comment type="caution">
    <text evidence="3">The sequence shown here is derived from an EMBL/GenBank/DDBJ whole genome shotgun (WGS) entry which is preliminary data.</text>
</comment>
<organism evidence="3 4">
    <name type="scientific">Halostreptopolyspora alba</name>
    <dbReference type="NCBI Taxonomy" id="2487137"/>
    <lineage>
        <taxon>Bacteria</taxon>
        <taxon>Bacillati</taxon>
        <taxon>Actinomycetota</taxon>
        <taxon>Actinomycetes</taxon>
        <taxon>Streptosporangiales</taxon>
        <taxon>Nocardiopsidaceae</taxon>
        <taxon>Halostreptopolyspora</taxon>
    </lineage>
</organism>
<dbReference type="AlphaFoldDB" id="A0A3N0EIW0"/>
<feature type="transmembrane region" description="Helical" evidence="1">
    <location>
        <begin position="138"/>
        <end position="158"/>
    </location>
</feature>
<sequence length="397" mass="42718">MTSPTIATEGRALAPDLARGAMLLAIAFAHAPLFVLAVDHGPTLANEAALVFHQLFVHNHARPMFAFLLGYAMVQMLDRWTAKGSDRADVRRSLRRRGWWLVVFGAVHTLLVPLDVLALYGIVSVLLVGLLWARNTTLLVVGGLLLVPATLSTGMGMWQSLSEGVTTFDTGNVGVTEMYGAGAFVERVQTWPFALVFGGLSVAPPLVFGMWAARRRVLEAPKRHCGFLVRAVVATMTVSTLGALPAVLILTRAWADPGDTALWGTALVQPLTGYFGGMGLAGIVALVAIRAAWSRGRMTAATAALGQRSMTFYLLQTPVFIVCFHPWGLGLYDDVGLAGAFGIAVATWLGSLVVAEFMARRGHRGPTERLLRWLTARTALPRRNESRPSGPDVPRVS</sequence>
<feature type="domain" description="DUF418" evidence="2">
    <location>
        <begin position="212"/>
        <end position="377"/>
    </location>
</feature>
<feature type="transmembrane region" description="Helical" evidence="1">
    <location>
        <begin position="271"/>
        <end position="289"/>
    </location>
</feature>
<dbReference type="InterPro" id="IPR052529">
    <property type="entry name" value="Bact_Transport_Assoc"/>
</dbReference>
<dbReference type="PANTHER" id="PTHR30590">
    <property type="entry name" value="INNER MEMBRANE PROTEIN"/>
    <property type="match status" value="1"/>
</dbReference>
<evidence type="ECO:0000259" key="2">
    <source>
        <dbReference type="Pfam" id="PF04235"/>
    </source>
</evidence>
<evidence type="ECO:0000313" key="4">
    <source>
        <dbReference type="Proteomes" id="UP000269198"/>
    </source>
</evidence>
<accession>A0A3N0EIW0</accession>
<dbReference type="EMBL" id="RJMB01000001">
    <property type="protein sequence ID" value="RNL87629.1"/>
    <property type="molecule type" value="Genomic_DNA"/>
</dbReference>
<proteinExistence type="predicted"/>
<dbReference type="OrthoDB" id="2388539at2"/>
<dbReference type="RefSeq" id="WP_123199494.1">
    <property type="nucleotide sequence ID" value="NZ_RJMB01000001.1"/>
</dbReference>
<keyword evidence="1" id="KW-0472">Membrane</keyword>
<feature type="transmembrane region" description="Helical" evidence="1">
    <location>
        <begin position="310"/>
        <end position="329"/>
    </location>
</feature>
<feature type="transmembrane region" description="Helical" evidence="1">
    <location>
        <begin position="191"/>
        <end position="213"/>
    </location>
</feature>
<gene>
    <name evidence="3" type="ORF">EFW17_02155</name>
</gene>
<feature type="transmembrane region" description="Helical" evidence="1">
    <location>
        <begin position="225"/>
        <end position="251"/>
    </location>
</feature>
<keyword evidence="4" id="KW-1185">Reference proteome</keyword>
<feature type="transmembrane region" description="Helical" evidence="1">
    <location>
        <begin position="21"/>
        <end position="40"/>
    </location>
</feature>
<keyword evidence="1" id="KW-1133">Transmembrane helix</keyword>
<reference evidence="3 4" key="1">
    <citation type="submission" date="2018-11" db="EMBL/GenBank/DDBJ databases">
        <title>The genome draft of YIM 96095.</title>
        <authorList>
            <person name="Tang S.-K."/>
            <person name="Chunyu W.-X."/>
            <person name="Feng Y.-Z."/>
        </authorList>
    </citation>
    <scope>NUCLEOTIDE SEQUENCE [LARGE SCALE GENOMIC DNA]</scope>
    <source>
        <strain evidence="3 4">YIM 96095</strain>
    </source>
</reference>
<dbReference type="Proteomes" id="UP000269198">
    <property type="component" value="Unassembled WGS sequence"/>
</dbReference>
<protein>
    <submittedName>
        <fullName evidence="3">DUF418 domain-containing protein</fullName>
    </submittedName>
</protein>
<evidence type="ECO:0000313" key="3">
    <source>
        <dbReference type="EMBL" id="RNL87629.1"/>
    </source>
</evidence>
<keyword evidence="1" id="KW-0812">Transmembrane</keyword>
<feature type="transmembrane region" description="Helical" evidence="1">
    <location>
        <begin position="99"/>
        <end position="132"/>
    </location>
</feature>